<gene>
    <name evidence="2" type="ORF">EVOR1521_LOCUS29181</name>
</gene>
<evidence type="ECO:0000313" key="3">
    <source>
        <dbReference type="Proteomes" id="UP001178507"/>
    </source>
</evidence>
<feature type="region of interest" description="Disordered" evidence="1">
    <location>
        <begin position="126"/>
        <end position="151"/>
    </location>
</feature>
<comment type="caution">
    <text evidence="2">The sequence shown here is derived from an EMBL/GenBank/DDBJ whole genome shotgun (WGS) entry which is preliminary data.</text>
</comment>
<evidence type="ECO:0000313" key="2">
    <source>
        <dbReference type="EMBL" id="CAJ1407506.1"/>
    </source>
</evidence>
<name>A0AA36JLZ3_9DINO</name>
<keyword evidence="3" id="KW-1185">Reference proteome</keyword>
<dbReference type="EMBL" id="CAUJNA010003674">
    <property type="protein sequence ID" value="CAJ1407506.1"/>
    <property type="molecule type" value="Genomic_DNA"/>
</dbReference>
<feature type="compositionally biased region" description="Basic and acidic residues" evidence="1">
    <location>
        <begin position="35"/>
        <end position="45"/>
    </location>
</feature>
<proteinExistence type="predicted"/>
<evidence type="ECO:0000256" key="1">
    <source>
        <dbReference type="SAM" id="MobiDB-lite"/>
    </source>
</evidence>
<accession>A0AA36JLZ3</accession>
<reference evidence="2" key="1">
    <citation type="submission" date="2023-08" db="EMBL/GenBank/DDBJ databases">
        <authorList>
            <person name="Chen Y."/>
            <person name="Shah S."/>
            <person name="Dougan E. K."/>
            <person name="Thang M."/>
            <person name="Chan C."/>
        </authorList>
    </citation>
    <scope>NUCLEOTIDE SEQUENCE</scope>
</reference>
<organism evidence="2 3">
    <name type="scientific">Effrenium voratum</name>
    <dbReference type="NCBI Taxonomy" id="2562239"/>
    <lineage>
        <taxon>Eukaryota</taxon>
        <taxon>Sar</taxon>
        <taxon>Alveolata</taxon>
        <taxon>Dinophyceae</taxon>
        <taxon>Suessiales</taxon>
        <taxon>Symbiodiniaceae</taxon>
        <taxon>Effrenium</taxon>
    </lineage>
</organism>
<dbReference type="Proteomes" id="UP001178507">
    <property type="component" value="Unassembled WGS sequence"/>
</dbReference>
<protein>
    <submittedName>
        <fullName evidence="2">Uncharacterized protein</fullName>
    </submittedName>
</protein>
<feature type="region of interest" description="Disordered" evidence="1">
    <location>
        <begin position="1"/>
        <end position="112"/>
    </location>
</feature>
<sequence>MRGPKPWPKRRGNAQTGDAEAEVVAATAETEFQDSETRGEAKEGPEDTEVGDVTGGLDTEGSHRTRKTSSYLARRRATVSYASQRGRPAAAATEEADVADAGSPSPGPSLTLCTERRRIRSVFKAQPEVGQDLQSPSVDDVTVNGTLAELH</sequence>
<dbReference type="AlphaFoldDB" id="A0AA36JLZ3"/>